<feature type="compositionally biased region" description="Basic and acidic residues" evidence="1">
    <location>
        <begin position="43"/>
        <end position="54"/>
    </location>
</feature>
<accession>A0A7R9R151</accession>
<evidence type="ECO:0000256" key="1">
    <source>
        <dbReference type="SAM" id="MobiDB-lite"/>
    </source>
</evidence>
<dbReference type="AlphaFoldDB" id="A0A7R9R151"/>
<name>A0A7R9R151_9ACAR</name>
<dbReference type="EMBL" id="OC954234">
    <property type="protein sequence ID" value="CAD7664577.1"/>
    <property type="molecule type" value="Genomic_DNA"/>
</dbReference>
<protein>
    <submittedName>
        <fullName evidence="2">Uncharacterized protein</fullName>
    </submittedName>
</protein>
<keyword evidence="3" id="KW-1185">Reference proteome</keyword>
<reference evidence="2" key="1">
    <citation type="submission" date="2020-11" db="EMBL/GenBank/DDBJ databases">
        <authorList>
            <person name="Tran Van P."/>
        </authorList>
    </citation>
    <scope>NUCLEOTIDE SEQUENCE</scope>
</reference>
<feature type="region of interest" description="Disordered" evidence="1">
    <location>
        <begin position="13"/>
        <end position="54"/>
    </location>
</feature>
<gene>
    <name evidence="2" type="ORF">ONB1V03_LOCUS21135</name>
</gene>
<evidence type="ECO:0000313" key="3">
    <source>
        <dbReference type="Proteomes" id="UP000728032"/>
    </source>
</evidence>
<sequence length="68" mass="7651">MFLLVSTLFPKKKTSPEEDYCGFAQQRPPPPPVMPNGGEDNDNANRKPNETDENRIIDTTNCCINLNI</sequence>
<dbReference type="EMBL" id="CAJPVJ010039409">
    <property type="protein sequence ID" value="CAG2181714.1"/>
    <property type="molecule type" value="Genomic_DNA"/>
</dbReference>
<evidence type="ECO:0000313" key="2">
    <source>
        <dbReference type="EMBL" id="CAD7664577.1"/>
    </source>
</evidence>
<dbReference type="Proteomes" id="UP000728032">
    <property type="component" value="Unassembled WGS sequence"/>
</dbReference>
<organism evidence="2">
    <name type="scientific">Oppiella nova</name>
    <dbReference type="NCBI Taxonomy" id="334625"/>
    <lineage>
        <taxon>Eukaryota</taxon>
        <taxon>Metazoa</taxon>
        <taxon>Ecdysozoa</taxon>
        <taxon>Arthropoda</taxon>
        <taxon>Chelicerata</taxon>
        <taxon>Arachnida</taxon>
        <taxon>Acari</taxon>
        <taxon>Acariformes</taxon>
        <taxon>Sarcoptiformes</taxon>
        <taxon>Oribatida</taxon>
        <taxon>Brachypylina</taxon>
        <taxon>Oppioidea</taxon>
        <taxon>Oppiidae</taxon>
        <taxon>Oppiella</taxon>
    </lineage>
</organism>
<proteinExistence type="predicted"/>